<protein>
    <submittedName>
        <fullName evidence="1">Uncharacterized protein</fullName>
    </submittedName>
</protein>
<gene>
    <name evidence="1" type="ORF">SAMN02745775_108163</name>
</gene>
<dbReference type="Proteomes" id="UP000199473">
    <property type="component" value="Unassembled WGS sequence"/>
</dbReference>
<evidence type="ECO:0000313" key="2">
    <source>
        <dbReference type="Proteomes" id="UP000199473"/>
    </source>
</evidence>
<accession>A0A1I4CTM1</accession>
<proteinExistence type="predicted"/>
<dbReference type="AlphaFoldDB" id="A0A1I4CTM1"/>
<organism evidence="1 2">
    <name type="scientific">Falsiroseomonas stagni DSM 19981</name>
    <dbReference type="NCBI Taxonomy" id="1123062"/>
    <lineage>
        <taxon>Bacteria</taxon>
        <taxon>Pseudomonadati</taxon>
        <taxon>Pseudomonadota</taxon>
        <taxon>Alphaproteobacteria</taxon>
        <taxon>Acetobacterales</taxon>
        <taxon>Roseomonadaceae</taxon>
        <taxon>Falsiroseomonas</taxon>
    </lineage>
</organism>
<reference evidence="1 2" key="1">
    <citation type="submission" date="2016-10" db="EMBL/GenBank/DDBJ databases">
        <authorList>
            <person name="de Groot N.N."/>
        </authorList>
    </citation>
    <scope>NUCLEOTIDE SEQUENCE [LARGE SCALE GENOMIC DNA]</scope>
    <source>
        <strain evidence="1 2">DSM 19981</strain>
    </source>
</reference>
<dbReference type="EMBL" id="FOSQ01000008">
    <property type="protein sequence ID" value="SFK84113.1"/>
    <property type="molecule type" value="Genomic_DNA"/>
</dbReference>
<sequence>MHDSLPPLKPKRVLWRALVAYALLMTAAALPPIRQGWDEIFGPNDAQLVIISAVPLRNVIVTYDGQVIDPRPGWPTRDLQRYTTFPAMRTRAFEPVLEVSWDGPSGPATVSRIMRQNDSGRLCLYVLDVDATGTAAGPEPPDALSPFWWSCHSR</sequence>
<keyword evidence="2" id="KW-1185">Reference proteome</keyword>
<evidence type="ECO:0000313" key="1">
    <source>
        <dbReference type="EMBL" id="SFK84113.1"/>
    </source>
</evidence>
<name>A0A1I4CTM1_9PROT</name>